<dbReference type="InParanoid" id="M4FEK2"/>
<reference evidence="3" key="1">
    <citation type="journal article" date="2011" name="Nat. Genet.">
        <title>The genome of the mesopolyploid crop species Brassica rapa.</title>
        <authorList>
            <consortium name="Brassica rapa Genome Sequencing Project Consortium"/>
            <person name="Wang X."/>
            <person name="Wang H."/>
            <person name="Wang J."/>
            <person name="Sun R."/>
            <person name="Wu J."/>
            <person name="Liu S."/>
            <person name="Bai Y."/>
            <person name="Mun J.H."/>
            <person name="Bancroft I."/>
            <person name="Cheng F."/>
            <person name="Huang S."/>
            <person name="Li X."/>
            <person name="Hua W."/>
            <person name="Wang J."/>
            <person name="Wang X."/>
            <person name="Freeling M."/>
            <person name="Pires J.C."/>
            <person name="Paterson A.H."/>
            <person name="Chalhoub B."/>
            <person name="Wang B."/>
            <person name="Hayward A."/>
            <person name="Sharpe A.G."/>
            <person name="Park B.S."/>
            <person name="Weisshaar B."/>
            <person name="Liu B."/>
            <person name="Li B."/>
            <person name="Liu B."/>
            <person name="Tong C."/>
            <person name="Song C."/>
            <person name="Duran C."/>
            <person name="Peng C."/>
            <person name="Geng C."/>
            <person name="Koh C."/>
            <person name="Lin C."/>
            <person name="Edwards D."/>
            <person name="Mu D."/>
            <person name="Shen D."/>
            <person name="Soumpourou E."/>
            <person name="Li F."/>
            <person name="Fraser F."/>
            <person name="Conant G."/>
            <person name="Lassalle G."/>
            <person name="King G.J."/>
            <person name="Bonnema G."/>
            <person name="Tang H."/>
            <person name="Wang H."/>
            <person name="Belcram H."/>
            <person name="Zhou H."/>
            <person name="Hirakawa H."/>
            <person name="Abe H."/>
            <person name="Guo H."/>
            <person name="Wang H."/>
            <person name="Jin H."/>
            <person name="Parkin I.A."/>
            <person name="Batley J."/>
            <person name="Kim J.S."/>
            <person name="Just J."/>
            <person name="Li J."/>
            <person name="Xu J."/>
            <person name="Deng J."/>
            <person name="Kim J.A."/>
            <person name="Li J."/>
            <person name="Yu J."/>
            <person name="Meng J."/>
            <person name="Wang J."/>
            <person name="Min J."/>
            <person name="Poulain J."/>
            <person name="Wang J."/>
            <person name="Hatakeyama K."/>
            <person name="Wu K."/>
            <person name="Wang L."/>
            <person name="Fang L."/>
            <person name="Trick M."/>
            <person name="Links M.G."/>
            <person name="Zhao M."/>
            <person name="Jin M."/>
            <person name="Ramchiary N."/>
            <person name="Drou N."/>
            <person name="Berkman P.J."/>
            <person name="Cai Q."/>
            <person name="Huang Q."/>
            <person name="Li R."/>
            <person name="Tabata S."/>
            <person name="Cheng S."/>
            <person name="Zhang S."/>
            <person name="Zhang S."/>
            <person name="Huang S."/>
            <person name="Sato S."/>
            <person name="Sun S."/>
            <person name="Kwon S.J."/>
            <person name="Choi S.R."/>
            <person name="Lee T.H."/>
            <person name="Fan W."/>
            <person name="Zhao X."/>
            <person name="Tan X."/>
            <person name="Xu X."/>
            <person name="Wang Y."/>
            <person name="Qiu Y."/>
            <person name="Yin Y."/>
            <person name="Li Y."/>
            <person name="Du Y."/>
            <person name="Liao Y."/>
            <person name="Lim Y."/>
            <person name="Narusaka Y."/>
            <person name="Wang Y."/>
            <person name="Wang Z."/>
            <person name="Li Z."/>
            <person name="Wang Z."/>
            <person name="Xiong Z."/>
            <person name="Zhang Z."/>
        </authorList>
    </citation>
    <scope>NUCLEOTIDE SEQUENCE [LARGE SCALE GENOMIC DNA]</scope>
    <source>
        <strain evidence="3">cv. Chiifu-401-42</strain>
    </source>
</reference>
<dbReference type="HOGENOM" id="CLU_2267577_0_0_1"/>
<proteinExistence type="predicted"/>
<dbReference type="OMA" id="KSGEWMP"/>
<dbReference type="Gramene" id="Bra039523.1">
    <property type="protein sequence ID" value="Bra039523.1-P"/>
    <property type="gene ID" value="Bra039523"/>
</dbReference>
<protein>
    <submittedName>
        <fullName evidence="2">Uncharacterized protein</fullName>
    </submittedName>
</protein>
<evidence type="ECO:0000256" key="1">
    <source>
        <dbReference type="SAM" id="MobiDB-lite"/>
    </source>
</evidence>
<feature type="compositionally biased region" description="Basic and acidic residues" evidence="1">
    <location>
        <begin position="89"/>
        <end position="103"/>
    </location>
</feature>
<name>M4FEK2_BRACM</name>
<dbReference type="Proteomes" id="UP000011750">
    <property type="component" value="Unassembled WGS sequence"/>
</dbReference>
<dbReference type="EnsemblPlants" id="Bra039523.1">
    <property type="protein sequence ID" value="Bra039523.1-P"/>
    <property type="gene ID" value="Bra039523"/>
</dbReference>
<reference evidence="2" key="3">
    <citation type="submission" date="2023-03" db="UniProtKB">
        <authorList>
            <consortium name="EnsemblPlants"/>
        </authorList>
    </citation>
    <scope>IDENTIFICATION</scope>
    <source>
        <strain evidence="2">cv. Chiifu-401-42</strain>
    </source>
</reference>
<evidence type="ECO:0000313" key="3">
    <source>
        <dbReference type="Proteomes" id="UP000011750"/>
    </source>
</evidence>
<sequence length="103" mass="11714">MVLIYVKSGEWMPSFSEEWSFVVGKERRGQMVTLETTTPLEKFKMMRDSTTTLCVTFSGSGVNQKERVNIDLNKEPCDSSNVEDEEVPEINRAEFVKPSKESG</sequence>
<feature type="region of interest" description="Disordered" evidence="1">
    <location>
        <begin position="74"/>
        <end position="103"/>
    </location>
</feature>
<evidence type="ECO:0000313" key="2">
    <source>
        <dbReference type="EnsemblPlants" id="Bra039523.1-P"/>
    </source>
</evidence>
<accession>M4FEK2</accession>
<dbReference type="AlphaFoldDB" id="M4FEK2"/>
<organism evidence="2 3">
    <name type="scientific">Brassica campestris</name>
    <name type="common">Field mustard</name>
    <dbReference type="NCBI Taxonomy" id="3711"/>
    <lineage>
        <taxon>Eukaryota</taxon>
        <taxon>Viridiplantae</taxon>
        <taxon>Streptophyta</taxon>
        <taxon>Embryophyta</taxon>
        <taxon>Tracheophyta</taxon>
        <taxon>Spermatophyta</taxon>
        <taxon>Magnoliopsida</taxon>
        <taxon>eudicotyledons</taxon>
        <taxon>Gunneridae</taxon>
        <taxon>Pentapetalae</taxon>
        <taxon>rosids</taxon>
        <taxon>malvids</taxon>
        <taxon>Brassicales</taxon>
        <taxon>Brassicaceae</taxon>
        <taxon>Brassiceae</taxon>
        <taxon>Brassica</taxon>
    </lineage>
</organism>
<reference evidence="3" key="2">
    <citation type="journal article" date="2018" name="Hortic Res">
        <title>Improved Brassica rapa reference genome by single-molecule sequencing and chromosome conformation capture technologies.</title>
        <authorList>
            <person name="Zhang L."/>
            <person name="Cai X."/>
            <person name="Wu J."/>
            <person name="Liu M."/>
            <person name="Grob S."/>
            <person name="Cheng F."/>
            <person name="Liang J."/>
            <person name="Cai C."/>
            <person name="Liu Z."/>
            <person name="Liu B."/>
            <person name="Wang F."/>
            <person name="Li S."/>
            <person name="Liu F."/>
            <person name="Li X."/>
            <person name="Cheng L."/>
            <person name="Yang W."/>
            <person name="Li M.H."/>
            <person name="Grossniklaus U."/>
            <person name="Zheng H."/>
            <person name="Wang X."/>
        </authorList>
    </citation>
    <scope>NUCLEOTIDE SEQUENCE [LARGE SCALE GENOMIC DNA]</scope>
    <source>
        <strain evidence="3">cv. Chiifu-401-42</strain>
    </source>
</reference>
<keyword evidence="3" id="KW-1185">Reference proteome</keyword>